<reference evidence="2" key="1">
    <citation type="submission" date="2023-09" db="EMBL/GenBank/DDBJ databases">
        <title>Undibacterium sp. 20NA77.5 isolated from freshwater.</title>
        <authorList>
            <person name="Le V."/>
            <person name="Ko S.-R."/>
            <person name="Ahn C.-Y."/>
            <person name="Oh H.-M."/>
        </authorList>
    </citation>
    <scope>NUCLEOTIDE SEQUENCE</scope>
    <source>
        <strain evidence="2">20NA77.5</strain>
    </source>
</reference>
<evidence type="ECO:0000313" key="3">
    <source>
        <dbReference type="Proteomes" id="UP001181355"/>
    </source>
</evidence>
<dbReference type="PROSITE" id="PS50006">
    <property type="entry name" value="FHA_DOMAIN"/>
    <property type="match status" value="1"/>
</dbReference>
<dbReference type="InterPro" id="IPR008984">
    <property type="entry name" value="SMAD_FHA_dom_sf"/>
</dbReference>
<gene>
    <name evidence="2" type="ORF">RF679_05045</name>
</gene>
<dbReference type="Pfam" id="PF00498">
    <property type="entry name" value="FHA"/>
    <property type="match status" value="1"/>
</dbReference>
<dbReference type="CDD" id="cd00060">
    <property type="entry name" value="FHA"/>
    <property type="match status" value="1"/>
</dbReference>
<dbReference type="Gene3D" id="2.60.200.20">
    <property type="match status" value="1"/>
</dbReference>
<dbReference type="SMART" id="SM00240">
    <property type="entry name" value="FHA"/>
    <property type="match status" value="1"/>
</dbReference>
<dbReference type="Proteomes" id="UP001181355">
    <property type="component" value="Chromosome"/>
</dbReference>
<organism evidence="2 3">
    <name type="scientific">Undibacterium cyanobacteriorum</name>
    <dbReference type="NCBI Taxonomy" id="3073561"/>
    <lineage>
        <taxon>Bacteria</taxon>
        <taxon>Pseudomonadati</taxon>
        <taxon>Pseudomonadota</taxon>
        <taxon>Betaproteobacteria</taxon>
        <taxon>Burkholderiales</taxon>
        <taxon>Oxalobacteraceae</taxon>
        <taxon>Undibacterium</taxon>
    </lineage>
</organism>
<protein>
    <submittedName>
        <fullName evidence="2">FHA domain-containing protein</fullName>
    </submittedName>
</protein>
<evidence type="ECO:0000313" key="2">
    <source>
        <dbReference type="EMBL" id="WMW81646.1"/>
    </source>
</evidence>
<name>A0ABY9RL15_9BURK</name>
<feature type="domain" description="FHA" evidence="1">
    <location>
        <begin position="23"/>
        <end position="72"/>
    </location>
</feature>
<dbReference type="PANTHER" id="PTHR23308">
    <property type="entry name" value="NUCLEAR INHIBITOR OF PROTEIN PHOSPHATASE-1"/>
    <property type="match status" value="1"/>
</dbReference>
<dbReference type="InterPro" id="IPR050923">
    <property type="entry name" value="Cell_Proc_Reg/RNA_Proc"/>
</dbReference>
<accession>A0ABY9RL15</accession>
<proteinExistence type="predicted"/>
<sequence length="196" mass="21470">MTKLVVNFNGQVQREVRIDKARLHIGRRPSNDIVLDHLAVSGRHAAIDTTSEGSFILDLGSTNGTSVNGQPIKKHLLQDGDIIELGKYRLQFKLEVDNYVPSQDDLSKVGKIKVLTGSNAGKEMTLSKPTVTLGSPGILVVSIKRDENNRFFLNFVEGKAFPKVNSESLDARPRLLQSGDVIDLSGTKMEFVLAAN</sequence>
<dbReference type="EMBL" id="CP133720">
    <property type="protein sequence ID" value="WMW81646.1"/>
    <property type="molecule type" value="Genomic_DNA"/>
</dbReference>
<evidence type="ECO:0000259" key="1">
    <source>
        <dbReference type="PROSITE" id="PS50006"/>
    </source>
</evidence>
<dbReference type="InterPro" id="IPR000253">
    <property type="entry name" value="FHA_dom"/>
</dbReference>
<keyword evidence="3" id="KW-1185">Reference proteome</keyword>
<dbReference type="RefSeq" id="WP_309483124.1">
    <property type="nucleotide sequence ID" value="NZ_CP133720.1"/>
</dbReference>
<dbReference type="SUPFAM" id="SSF49879">
    <property type="entry name" value="SMAD/FHA domain"/>
    <property type="match status" value="1"/>
</dbReference>